<dbReference type="InterPro" id="IPR053148">
    <property type="entry name" value="PD-DEXK-like_domain"/>
</dbReference>
<feature type="domain" description="YhcG PDDEXK nuclease" evidence="2">
    <location>
        <begin position="214"/>
        <end position="360"/>
    </location>
</feature>
<feature type="domain" description="YhcG N-terminal" evidence="3">
    <location>
        <begin position="22"/>
        <end position="187"/>
    </location>
</feature>
<evidence type="ECO:0000259" key="2">
    <source>
        <dbReference type="Pfam" id="PF06250"/>
    </source>
</evidence>
<evidence type="ECO:0000256" key="1">
    <source>
        <dbReference type="SAM" id="MobiDB-lite"/>
    </source>
</evidence>
<dbReference type="Proteomes" id="UP000237819">
    <property type="component" value="Unassembled WGS sequence"/>
</dbReference>
<dbReference type="Pfam" id="PF06250">
    <property type="entry name" value="YhcG_C"/>
    <property type="match status" value="1"/>
</dbReference>
<accession>A0A2S8GIM1</accession>
<feature type="compositionally biased region" description="Basic residues" evidence="1">
    <location>
        <begin position="383"/>
        <end position="410"/>
    </location>
</feature>
<dbReference type="InterPro" id="IPR041527">
    <property type="entry name" value="YhcG_N"/>
</dbReference>
<organism evidence="4 5">
    <name type="scientific">Blastopirellula marina</name>
    <dbReference type="NCBI Taxonomy" id="124"/>
    <lineage>
        <taxon>Bacteria</taxon>
        <taxon>Pseudomonadati</taxon>
        <taxon>Planctomycetota</taxon>
        <taxon>Planctomycetia</taxon>
        <taxon>Pirellulales</taxon>
        <taxon>Pirellulaceae</taxon>
        <taxon>Blastopirellula</taxon>
    </lineage>
</organism>
<name>A0A2S8GIM1_9BACT</name>
<evidence type="ECO:0000259" key="3">
    <source>
        <dbReference type="Pfam" id="PF17761"/>
    </source>
</evidence>
<dbReference type="PANTHER" id="PTHR30547:SF5">
    <property type="entry name" value="NUCLEASE YHCG-RELATED"/>
    <property type="match status" value="1"/>
</dbReference>
<dbReference type="Gene3D" id="3.40.1350.10">
    <property type="match status" value="1"/>
</dbReference>
<dbReference type="Pfam" id="PF17761">
    <property type="entry name" value="DUF1016_N"/>
    <property type="match status" value="1"/>
</dbReference>
<sequence length="410" mass="46892">MAKQEKLAKADDDYSDVLSDMVDLLDSARRFSARTVNSIMTATYWEIGRRIVELEQGGEKRAEYGEVVVKQLATDLTKRFGRGFSWRNLYQMRSFFEAHPINLRTPSAKSEVGILQTVSAKSQNSKAEPLAALSSIAARFPLPWSHYVKLLTIQDEKARSFYEQEALHGGWSVRQLKRQIDSQFYERTLLSKNKAAMLRTGSQSLPGDLLTPEEQIKDPFVLEFLDLKDEYSEHDLEEALVHKLEEFLLELGSDFTFVGRQKRLRIGDEWYRIDLLFFHRRLRCLVVIDLKIGKFSHADSGQMHMYLNYAAEHWTHENENPPVGLVLCAVHDAAVAHYSLEGLPNKVMAAEYKLALPEEAVLAAELEKTRRELEHRGVPIRSAAKRTTKQRVTKKKATSGSAPRRRAKKS</sequence>
<feature type="region of interest" description="Disordered" evidence="1">
    <location>
        <begin position="373"/>
        <end position="410"/>
    </location>
</feature>
<dbReference type="InterPro" id="IPR009362">
    <property type="entry name" value="YhcG_C"/>
</dbReference>
<protein>
    <submittedName>
        <fullName evidence="4">DUF1016 domain-containing protein</fullName>
    </submittedName>
</protein>
<dbReference type="EMBL" id="PUHZ01000020">
    <property type="protein sequence ID" value="PQO44295.1"/>
    <property type="molecule type" value="Genomic_DNA"/>
</dbReference>
<dbReference type="InterPro" id="IPR011856">
    <property type="entry name" value="tRNA_endonuc-like_dom_sf"/>
</dbReference>
<dbReference type="OrthoDB" id="9801263at2"/>
<dbReference type="PANTHER" id="PTHR30547">
    <property type="entry name" value="UNCHARACTERIZED PROTEIN YHCG-RELATED"/>
    <property type="match status" value="1"/>
</dbReference>
<proteinExistence type="predicted"/>
<dbReference type="GO" id="GO:0003676">
    <property type="term" value="F:nucleic acid binding"/>
    <property type="evidence" value="ECO:0007669"/>
    <property type="project" value="InterPro"/>
</dbReference>
<comment type="caution">
    <text evidence="4">The sequence shown here is derived from an EMBL/GenBank/DDBJ whole genome shotgun (WGS) entry which is preliminary data.</text>
</comment>
<evidence type="ECO:0000313" key="4">
    <source>
        <dbReference type="EMBL" id="PQO44295.1"/>
    </source>
</evidence>
<reference evidence="4 5" key="1">
    <citation type="submission" date="2018-02" db="EMBL/GenBank/DDBJ databases">
        <title>Comparative genomes isolates from brazilian mangrove.</title>
        <authorList>
            <person name="Araujo J.E."/>
            <person name="Taketani R.G."/>
            <person name="Silva M.C.P."/>
            <person name="Loureco M.V."/>
            <person name="Andreote F.D."/>
        </authorList>
    </citation>
    <scope>NUCLEOTIDE SEQUENCE [LARGE SCALE GENOMIC DNA]</scope>
    <source>
        <strain evidence="4 5">Nap-Phe MGV</strain>
    </source>
</reference>
<evidence type="ECO:0000313" key="5">
    <source>
        <dbReference type="Proteomes" id="UP000237819"/>
    </source>
</evidence>
<gene>
    <name evidence="4" type="ORF">C5Y93_20250</name>
</gene>
<dbReference type="AlphaFoldDB" id="A0A2S8GIM1"/>
<dbReference type="RefSeq" id="WP_105337264.1">
    <property type="nucleotide sequence ID" value="NZ_PUHZ01000020.1"/>
</dbReference>